<protein>
    <submittedName>
        <fullName evidence="4">3-oxoacyl-ACP reductase</fullName>
    </submittedName>
</protein>
<evidence type="ECO:0000313" key="5">
    <source>
        <dbReference type="Proteomes" id="UP000244810"/>
    </source>
</evidence>
<dbReference type="InterPro" id="IPR002347">
    <property type="entry name" value="SDR_fam"/>
</dbReference>
<accession>A0A2T7UUA6</accession>
<dbReference type="AlphaFoldDB" id="A0A2T7UUA6"/>
<gene>
    <name evidence="4" type="ORF">DDE23_08970</name>
</gene>
<dbReference type="PANTHER" id="PTHR42760:SF83">
    <property type="entry name" value="(3R)-3-HYDROXYACYL-COA DEHYDROGENASE"/>
    <property type="match status" value="1"/>
</dbReference>
<feature type="domain" description="Ketoreductase" evidence="3">
    <location>
        <begin position="10"/>
        <end position="182"/>
    </location>
</feature>
<dbReference type="OrthoDB" id="9803333at2"/>
<evidence type="ECO:0000313" key="4">
    <source>
        <dbReference type="EMBL" id="PVE48244.1"/>
    </source>
</evidence>
<reference evidence="4 5" key="1">
    <citation type="journal article" date="2011" name="Syst. Appl. Microbiol.">
        <title>Defluviimonas denitrificans gen. nov., sp. nov., and Pararhodobacter aggregans gen. nov., sp. nov., non-phototrophic Rhodobacteraceae from the biofilter of a marine aquaculture.</title>
        <authorList>
            <person name="Foesel B.U."/>
            <person name="Drake H.L."/>
            <person name="Schramm A."/>
        </authorList>
    </citation>
    <scope>NUCLEOTIDE SEQUENCE [LARGE SCALE GENOMIC DNA]</scope>
    <source>
        <strain evidence="4 5">D1-19</strain>
    </source>
</reference>
<dbReference type="GO" id="GO:0048038">
    <property type="term" value="F:quinone binding"/>
    <property type="evidence" value="ECO:0007669"/>
    <property type="project" value="TreeGrafter"/>
</dbReference>
<dbReference type="InterPro" id="IPR020904">
    <property type="entry name" value="Sc_DH/Rdtase_CS"/>
</dbReference>
<dbReference type="SUPFAM" id="SSF51735">
    <property type="entry name" value="NAD(P)-binding Rossmann-fold domains"/>
    <property type="match status" value="1"/>
</dbReference>
<dbReference type="GO" id="GO:0006633">
    <property type="term" value="P:fatty acid biosynthetic process"/>
    <property type="evidence" value="ECO:0007669"/>
    <property type="project" value="TreeGrafter"/>
</dbReference>
<dbReference type="Proteomes" id="UP000244810">
    <property type="component" value="Unassembled WGS sequence"/>
</dbReference>
<dbReference type="InterPro" id="IPR036291">
    <property type="entry name" value="NAD(P)-bd_dom_sf"/>
</dbReference>
<dbReference type="RefSeq" id="WP_107751617.1">
    <property type="nucleotide sequence ID" value="NZ_QBKF01000004.1"/>
</dbReference>
<dbReference type="PRINTS" id="PR00080">
    <property type="entry name" value="SDRFAMILY"/>
</dbReference>
<dbReference type="SMART" id="SM00822">
    <property type="entry name" value="PKS_KR"/>
    <property type="match status" value="1"/>
</dbReference>
<dbReference type="Gene3D" id="3.40.50.720">
    <property type="entry name" value="NAD(P)-binding Rossmann-like Domain"/>
    <property type="match status" value="1"/>
</dbReference>
<evidence type="ECO:0000256" key="1">
    <source>
        <dbReference type="ARBA" id="ARBA00006484"/>
    </source>
</evidence>
<organism evidence="4 5">
    <name type="scientific">Pararhodobacter aggregans</name>
    <dbReference type="NCBI Taxonomy" id="404875"/>
    <lineage>
        <taxon>Bacteria</taxon>
        <taxon>Pseudomonadati</taxon>
        <taxon>Pseudomonadota</taxon>
        <taxon>Alphaproteobacteria</taxon>
        <taxon>Rhodobacterales</taxon>
        <taxon>Paracoccaceae</taxon>
        <taxon>Pararhodobacter</taxon>
    </lineage>
</organism>
<comment type="caution">
    <text evidence="4">The sequence shown here is derived from an EMBL/GenBank/DDBJ whole genome shotgun (WGS) entry which is preliminary data.</text>
</comment>
<evidence type="ECO:0000256" key="2">
    <source>
        <dbReference type="ARBA" id="ARBA00023002"/>
    </source>
</evidence>
<evidence type="ECO:0000259" key="3">
    <source>
        <dbReference type="SMART" id="SM00822"/>
    </source>
</evidence>
<dbReference type="PROSITE" id="PS00061">
    <property type="entry name" value="ADH_SHORT"/>
    <property type="match status" value="1"/>
</dbReference>
<dbReference type="Pfam" id="PF13561">
    <property type="entry name" value="adh_short_C2"/>
    <property type="match status" value="1"/>
</dbReference>
<dbReference type="PANTHER" id="PTHR42760">
    <property type="entry name" value="SHORT-CHAIN DEHYDROGENASES/REDUCTASES FAMILY MEMBER"/>
    <property type="match status" value="1"/>
</dbReference>
<name>A0A2T7UUA6_9RHOB</name>
<keyword evidence="2" id="KW-0560">Oxidoreductase</keyword>
<proteinExistence type="inferred from homology"/>
<dbReference type="PRINTS" id="PR00081">
    <property type="entry name" value="GDHRDH"/>
</dbReference>
<sequence length="256" mass="26874">MQNLGTLEGKVIVVTGAGQGIGRALSGLIADLGGTPVAVDLNGAALEALKADIPQALTFTGDVSDVAFAAETVAAVGAKGLQLTGLVNNAGITRPAMIKKMEERQWDDVIRVHLKGAYVWTQAVGRAMLEQAESGKNRNIGSMVHISSIAGRGGSIGQINYAAAKAGIFGISMTAAKEWARYGIRSNSVSFGVVETPMTEVIRGEKFRDDILSRIPMGYWAEPLEVIRPVAFLLSDSASYITGQNLGIDGGMNINL</sequence>
<dbReference type="EMBL" id="QDDR01000003">
    <property type="protein sequence ID" value="PVE48244.1"/>
    <property type="molecule type" value="Genomic_DNA"/>
</dbReference>
<dbReference type="FunFam" id="3.40.50.720:FF:000173">
    <property type="entry name" value="3-oxoacyl-[acyl-carrier protein] reductase"/>
    <property type="match status" value="1"/>
</dbReference>
<dbReference type="InterPro" id="IPR057326">
    <property type="entry name" value="KR_dom"/>
</dbReference>
<comment type="similarity">
    <text evidence="1">Belongs to the short-chain dehydrogenases/reductases (SDR) family.</text>
</comment>
<dbReference type="GO" id="GO:0016616">
    <property type="term" value="F:oxidoreductase activity, acting on the CH-OH group of donors, NAD or NADP as acceptor"/>
    <property type="evidence" value="ECO:0007669"/>
    <property type="project" value="TreeGrafter"/>
</dbReference>
<keyword evidence="5" id="KW-1185">Reference proteome</keyword>